<feature type="non-terminal residue" evidence="1">
    <location>
        <position position="79"/>
    </location>
</feature>
<dbReference type="EMBL" id="SEYY01000882">
    <property type="protein sequence ID" value="KAB7506310.1"/>
    <property type="molecule type" value="Genomic_DNA"/>
</dbReference>
<accession>A0A5N5TJJ0</accession>
<organism evidence="1 2">
    <name type="scientific">Armadillidium nasatum</name>
    <dbReference type="NCBI Taxonomy" id="96803"/>
    <lineage>
        <taxon>Eukaryota</taxon>
        <taxon>Metazoa</taxon>
        <taxon>Ecdysozoa</taxon>
        <taxon>Arthropoda</taxon>
        <taxon>Crustacea</taxon>
        <taxon>Multicrustacea</taxon>
        <taxon>Malacostraca</taxon>
        <taxon>Eumalacostraca</taxon>
        <taxon>Peracarida</taxon>
        <taxon>Isopoda</taxon>
        <taxon>Oniscidea</taxon>
        <taxon>Crinocheta</taxon>
        <taxon>Armadillidiidae</taxon>
        <taxon>Armadillidium</taxon>
    </lineage>
</organism>
<sequence length="79" mass="9235">MDIKREVDIKDEVIEISEDISNNGQSLEQDTRLEEIQGKNVCPNKDVKEKMQTKEELHTNEYTESRQPIEQVFVLDEGQ</sequence>
<gene>
    <name evidence="1" type="ORF">Anas_11113</name>
</gene>
<name>A0A5N5TJJ0_9CRUS</name>
<evidence type="ECO:0000313" key="2">
    <source>
        <dbReference type="Proteomes" id="UP000326759"/>
    </source>
</evidence>
<proteinExistence type="predicted"/>
<reference evidence="1 2" key="1">
    <citation type="journal article" date="2019" name="PLoS Biol.">
        <title>Sex chromosomes control vertical transmission of feminizing Wolbachia symbionts in an isopod.</title>
        <authorList>
            <person name="Becking T."/>
            <person name="Chebbi M.A."/>
            <person name="Giraud I."/>
            <person name="Moumen B."/>
            <person name="Laverre T."/>
            <person name="Caubet Y."/>
            <person name="Peccoud J."/>
            <person name="Gilbert C."/>
            <person name="Cordaux R."/>
        </authorList>
    </citation>
    <scope>NUCLEOTIDE SEQUENCE [LARGE SCALE GENOMIC DNA]</scope>
    <source>
        <strain evidence="1">ANa2</strain>
        <tissue evidence="1">Whole body excluding digestive tract and cuticle</tissue>
    </source>
</reference>
<evidence type="ECO:0000313" key="1">
    <source>
        <dbReference type="EMBL" id="KAB7506310.1"/>
    </source>
</evidence>
<dbReference type="Proteomes" id="UP000326759">
    <property type="component" value="Unassembled WGS sequence"/>
</dbReference>
<comment type="caution">
    <text evidence="1">The sequence shown here is derived from an EMBL/GenBank/DDBJ whole genome shotgun (WGS) entry which is preliminary data.</text>
</comment>
<keyword evidence="2" id="KW-1185">Reference proteome</keyword>
<dbReference type="OrthoDB" id="10348880at2759"/>
<protein>
    <submittedName>
        <fullName evidence="1">Uncharacterized protein</fullName>
    </submittedName>
</protein>
<dbReference type="AlphaFoldDB" id="A0A5N5TJJ0"/>